<evidence type="ECO:0000313" key="2">
    <source>
        <dbReference type="EMBL" id="CAH9144773.1"/>
    </source>
</evidence>
<evidence type="ECO:0000313" key="3">
    <source>
        <dbReference type="Proteomes" id="UP001152523"/>
    </source>
</evidence>
<accession>A0AAV0GB43</accession>
<sequence>MEVPWNWEQFELVVELMRNRVDEMLKGIFIDILKDEVHAELKRYHSGSLSELMDRESIITGREKQYSETRRHREEDKRGWKEKGGLMSRPRNWIEGTKWRTNRGNNIQAERTTIEAKTEDLPGSNFKSHWQRTEAIPC</sequence>
<comment type="caution">
    <text evidence="2">The sequence shown here is derived from an EMBL/GenBank/DDBJ whole genome shotgun (WGS) entry which is preliminary data.</text>
</comment>
<dbReference type="EMBL" id="CAMAPF010001071">
    <property type="protein sequence ID" value="CAH9144773.1"/>
    <property type="molecule type" value="Genomic_DNA"/>
</dbReference>
<protein>
    <submittedName>
        <fullName evidence="2">Uncharacterized protein</fullName>
    </submittedName>
</protein>
<feature type="compositionally biased region" description="Basic and acidic residues" evidence="1">
    <location>
        <begin position="63"/>
        <end position="84"/>
    </location>
</feature>
<dbReference type="Proteomes" id="UP001152523">
    <property type="component" value="Unassembled WGS sequence"/>
</dbReference>
<reference evidence="2" key="1">
    <citation type="submission" date="2022-07" db="EMBL/GenBank/DDBJ databases">
        <authorList>
            <person name="Macas J."/>
            <person name="Novak P."/>
            <person name="Neumann P."/>
        </authorList>
    </citation>
    <scope>NUCLEOTIDE SEQUENCE</scope>
</reference>
<keyword evidence="3" id="KW-1185">Reference proteome</keyword>
<organism evidence="2 3">
    <name type="scientific">Cuscuta epithymum</name>
    <dbReference type="NCBI Taxonomy" id="186058"/>
    <lineage>
        <taxon>Eukaryota</taxon>
        <taxon>Viridiplantae</taxon>
        <taxon>Streptophyta</taxon>
        <taxon>Embryophyta</taxon>
        <taxon>Tracheophyta</taxon>
        <taxon>Spermatophyta</taxon>
        <taxon>Magnoliopsida</taxon>
        <taxon>eudicotyledons</taxon>
        <taxon>Gunneridae</taxon>
        <taxon>Pentapetalae</taxon>
        <taxon>asterids</taxon>
        <taxon>lamiids</taxon>
        <taxon>Solanales</taxon>
        <taxon>Convolvulaceae</taxon>
        <taxon>Cuscuteae</taxon>
        <taxon>Cuscuta</taxon>
        <taxon>Cuscuta subgen. Cuscuta</taxon>
    </lineage>
</organism>
<name>A0AAV0GB43_9ASTE</name>
<proteinExistence type="predicted"/>
<feature type="region of interest" description="Disordered" evidence="1">
    <location>
        <begin position="63"/>
        <end position="88"/>
    </location>
</feature>
<evidence type="ECO:0000256" key="1">
    <source>
        <dbReference type="SAM" id="MobiDB-lite"/>
    </source>
</evidence>
<gene>
    <name evidence="2" type="ORF">CEPIT_LOCUS41704</name>
</gene>
<dbReference type="AlphaFoldDB" id="A0AAV0GB43"/>